<dbReference type="InterPro" id="IPR049723">
    <property type="entry name" value="BPSL0761-like"/>
</dbReference>
<protein>
    <submittedName>
        <fullName evidence="1">DUF2384 domain-containing protein</fullName>
    </submittedName>
</protein>
<dbReference type="AlphaFoldDB" id="A0AAE6QDB3"/>
<sequence length="219" mass="24249">MTTAYERTRSVIETSEFLARISRDKTLPVYVREQARQLLRHYPTPEAVRLAGRCEAIRQDEVSKLSGSPKELHPALSTWPLLDPFLCDPTIHNASHLGAQPAVAGSTGLQLNPCPEGVNVAASFRILGLVAPTGTGCLSIEHRCFTSARALVLSRATVVLGSLSRASNWFESRIRSLDKQLPCTLMNNVHEFTLVMDTLFRLERGIFNHLATSPTQFPR</sequence>
<dbReference type="RefSeq" id="WP_191892752.1">
    <property type="nucleotide sequence ID" value="NZ_CP046441.1"/>
</dbReference>
<dbReference type="EMBL" id="CP046441">
    <property type="protein sequence ID" value="QGT80340.1"/>
    <property type="molecule type" value="Genomic_DNA"/>
</dbReference>
<dbReference type="NCBIfam" id="NF041728">
    <property type="entry name" value="BPSL0761_fam"/>
    <property type="match status" value="1"/>
</dbReference>
<evidence type="ECO:0000313" key="1">
    <source>
        <dbReference type="EMBL" id="QGT80340.1"/>
    </source>
</evidence>
<gene>
    <name evidence="1" type="ORF">GMO17_03680</name>
</gene>
<organism evidence="1 2">
    <name type="scientific">Pseudomonas coronafaciens pv. coronafaciens</name>
    <dbReference type="NCBI Taxonomy" id="235275"/>
    <lineage>
        <taxon>Bacteria</taxon>
        <taxon>Pseudomonadati</taxon>
        <taxon>Pseudomonadota</taxon>
        <taxon>Gammaproteobacteria</taxon>
        <taxon>Pseudomonadales</taxon>
        <taxon>Pseudomonadaceae</taxon>
        <taxon>Pseudomonas</taxon>
        <taxon>Pseudomonas coronafaciens</taxon>
    </lineage>
</organism>
<evidence type="ECO:0000313" key="2">
    <source>
        <dbReference type="Proteomes" id="UP000423413"/>
    </source>
</evidence>
<reference evidence="1 2" key="1">
    <citation type="submission" date="2019-11" db="EMBL/GenBank/DDBJ databases">
        <title>Complete genome sequence of Pseudomonas syringae pv. coronafaciens isolate B19001 originated in imported oat cereal.</title>
        <authorList>
            <person name="Kim S.M."/>
            <person name="Lee B.C."/>
            <person name="Seo S.J."/>
            <person name="Lee J.E."/>
            <person name="Choi N.J."/>
            <person name="Park J.H."/>
        </authorList>
    </citation>
    <scope>NUCLEOTIDE SEQUENCE [LARGE SCALE GENOMIC DNA]</scope>
    <source>
        <strain evidence="1 2">B19001</strain>
    </source>
</reference>
<proteinExistence type="predicted"/>
<name>A0AAE6QDB3_9PSED</name>
<accession>A0AAE6QDB3</accession>
<dbReference type="Proteomes" id="UP000423413">
    <property type="component" value="Chromosome"/>
</dbReference>